<dbReference type="Proteomes" id="UP000070456">
    <property type="component" value="Unassembled WGS sequence"/>
</dbReference>
<feature type="binding site" evidence="12">
    <location>
        <begin position="45"/>
        <end position="46"/>
    </location>
    <ligand>
        <name>NAD(+)</name>
        <dbReference type="ChEBI" id="CHEBI:57540"/>
    </ligand>
</feature>
<keyword evidence="5 9" id="KW-0560">Oxidoreductase</keyword>
<evidence type="ECO:0000256" key="6">
    <source>
        <dbReference type="ARBA" id="ARBA00023027"/>
    </source>
</evidence>
<comment type="pathway">
    <text evidence="1">Lipid metabolism; fatty acid biosynthesis.</text>
</comment>
<feature type="active site" description="Proton acceptor" evidence="10">
    <location>
        <position position="181"/>
    </location>
</feature>
<dbReference type="PIRSF" id="PIRSF000094">
    <property type="entry name" value="Enoyl-ACP_rdct"/>
    <property type="match status" value="1"/>
</dbReference>
<dbReference type="FunFam" id="3.40.50.720:FF:000054">
    <property type="entry name" value="Enoyl-[acyl-carrier-protein] reductase [NADH]"/>
    <property type="match status" value="1"/>
</dbReference>
<dbReference type="GO" id="GO:0004318">
    <property type="term" value="F:enoyl-[acyl-carrier-protein] reductase (NADH) activity"/>
    <property type="evidence" value="ECO:0007669"/>
    <property type="project" value="UniProtKB-EC"/>
</dbReference>
<dbReference type="Gene3D" id="1.10.8.400">
    <property type="entry name" value="Enoyl acyl carrier protein reductase"/>
    <property type="match status" value="1"/>
</dbReference>
<feature type="binding site" evidence="12">
    <location>
        <position position="39"/>
    </location>
    <ligand>
        <name>NAD(+)</name>
        <dbReference type="ChEBI" id="CHEBI:57540"/>
    </ligand>
</feature>
<dbReference type="NCBIfam" id="NF006369">
    <property type="entry name" value="PRK08594.1"/>
    <property type="match status" value="1"/>
</dbReference>
<name>A0A140KZ71_9FIRM</name>
<keyword evidence="3 9" id="KW-0444">Lipid biosynthesis</keyword>
<dbReference type="PRINTS" id="PR00081">
    <property type="entry name" value="GDHRDH"/>
</dbReference>
<evidence type="ECO:0000256" key="8">
    <source>
        <dbReference type="ARBA" id="ARBA00023160"/>
    </source>
</evidence>
<evidence type="ECO:0000256" key="2">
    <source>
        <dbReference type="ARBA" id="ARBA00009233"/>
    </source>
</evidence>
<dbReference type="InterPro" id="IPR014358">
    <property type="entry name" value="Enoyl-ACP_Rdtase_NADH"/>
</dbReference>
<evidence type="ECO:0000256" key="9">
    <source>
        <dbReference type="PIRNR" id="PIRNR000094"/>
    </source>
</evidence>
<evidence type="ECO:0000256" key="4">
    <source>
        <dbReference type="ARBA" id="ARBA00022832"/>
    </source>
</evidence>
<dbReference type="CDD" id="cd05372">
    <property type="entry name" value="ENR_SDR"/>
    <property type="match status" value="1"/>
</dbReference>
<dbReference type="PATRIC" id="fig|520762.4.peg.3400"/>
<evidence type="ECO:0000256" key="1">
    <source>
        <dbReference type="ARBA" id="ARBA00005194"/>
    </source>
</evidence>
<feature type="binding site" evidence="12">
    <location>
        <position position="118"/>
    </location>
    <ligand>
        <name>NAD(+)</name>
        <dbReference type="ChEBI" id="CHEBI:57540"/>
    </ligand>
</feature>
<feature type="binding site" evidence="12">
    <location>
        <position position="66"/>
    </location>
    <ligand>
        <name>NAD(+)</name>
        <dbReference type="ChEBI" id="CHEBI:57540"/>
    </ligand>
</feature>
<evidence type="ECO:0000313" key="13">
    <source>
        <dbReference type="EMBL" id="KXG73596.1"/>
    </source>
</evidence>
<evidence type="ECO:0000256" key="3">
    <source>
        <dbReference type="ARBA" id="ARBA00022516"/>
    </source>
</evidence>
<dbReference type="AlphaFoldDB" id="A0A140KZ71"/>
<dbReference type="FunFam" id="1.10.8.400:FF:000001">
    <property type="entry name" value="Enoyl-[acyl-carrier-protein] reductase [NADH]"/>
    <property type="match status" value="1"/>
</dbReference>
<keyword evidence="4" id="KW-0276">Fatty acid metabolism</keyword>
<comment type="similarity">
    <text evidence="2 9">Belongs to the short-chain dehydrogenases/reductases (SDR) family. FabI subfamily.</text>
</comment>
<feature type="binding site" evidence="11">
    <location>
        <position position="121"/>
    </location>
    <ligand>
        <name>substrate</name>
    </ligand>
</feature>
<keyword evidence="8 9" id="KW-0275">Fatty acid biosynthesis</keyword>
<sequence length="281" mass="30477">MGDIEDIICSREAVAAKFYGKGVVTMDMGLKGKNILIMGVANKWSIAWGIAQVLHKAGANLAFTYQGEKSEEHIKKLTGELGEVPIIHCDVTKDEEIVQTFEILKEKFGSLHGVVHSVAHAKKEELEGLYLNTSREGYAMAQDISAYSLVAVTRYARPLMIEGGSIVTLTYLGGERVVKNYNVMGVAKAALEASVKYLAADLGRENIRVNAISAGPIKTLAAKGVKNFTTMLKEFEEKAPMGRLVETEEVANTALFLCSSLSSGITGEIIYVDCGYNILGY</sequence>
<gene>
    <name evidence="13" type="primary">fabI</name>
    <name evidence="13" type="ORF">AN619_30820</name>
</gene>
<evidence type="ECO:0000256" key="5">
    <source>
        <dbReference type="ARBA" id="ARBA00023002"/>
    </source>
</evidence>
<evidence type="ECO:0000313" key="14">
    <source>
        <dbReference type="Proteomes" id="UP000070456"/>
    </source>
</evidence>
<dbReference type="PANTHER" id="PTHR43159:SF2">
    <property type="entry name" value="ENOYL-[ACYL-CARRIER-PROTEIN] REDUCTASE [NADH], CHLOROPLASTIC"/>
    <property type="match status" value="1"/>
</dbReference>
<dbReference type="Pfam" id="PF13561">
    <property type="entry name" value="adh_short_C2"/>
    <property type="match status" value="1"/>
</dbReference>
<feature type="binding site" evidence="12">
    <location>
        <position position="188"/>
    </location>
    <ligand>
        <name>NAD(+)</name>
        <dbReference type="ChEBI" id="CHEBI:57540"/>
    </ligand>
</feature>
<accession>A0A140KZ71</accession>
<dbReference type="STRING" id="520762.AN619_30820"/>
<dbReference type="EC" id="1.3.1.9" evidence="9"/>
<evidence type="ECO:0000256" key="10">
    <source>
        <dbReference type="PIRSR" id="PIRSR000094-1"/>
    </source>
</evidence>
<keyword evidence="7" id="KW-0443">Lipid metabolism</keyword>
<reference evidence="13 14" key="1">
    <citation type="submission" date="2015-12" db="EMBL/GenBank/DDBJ databases">
        <title>Draft genome sequence of the thermoanaerobe Thermotalea metallivorans, an isolate from the runoff channel of the Great Artesian Basin, Australia.</title>
        <authorList>
            <person name="Patel B.K."/>
        </authorList>
    </citation>
    <scope>NUCLEOTIDE SEQUENCE [LARGE SCALE GENOMIC DNA]</scope>
    <source>
        <strain evidence="13 14">B2-1</strain>
    </source>
</reference>
<feature type="binding site" evidence="12">
    <location>
        <begin position="217"/>
        <end position="221"/>
    </location>
    <ligand>
        <name>NAD(+)</name>
        <dbReference type="ChEBI" id="CHEBI:57540"/>
    </ligand>
</feature>
<dbReference type="SUPFAM" id="SSF51735">
    <property type="entry name" value="NAD(P)-binding Rossmann-fold domains"/>
    <property type="match status" value="1"/>
</dbReference>
<dbReference type="InterPro" id="IPR002347">
    <property type="entry name" value="SDR_fam"/>
</dbReference>
<comment type="catalytic activity">
    <reaction evidence="9">
        <text>a 2,3-saturated acyl-[ACP] + NAD(+) = a (2E)-enoyl-[ACP] + NADH + H(+)</text>
        <dbReference type="Rhea" id="RHEA:10240"/>
        <dbReference type="Rhea" id="RHEA-COMP:9925"/>
        <dbReference type="Rhea" id="RHEA-COMP:9926"/>
        <dbReference type="ChEBI" id="CHEBI:15378"/>
        <dbReference type="ChEBI" id="CHEBI:57540"/>
        <dbReference type="ChEBI" id="CHEBI:57945"/>
        <dbReference type="ChEBI" id="CHEBI:78784"/>
        <dbReference type="ChEBI" id="CHEBI:78785"/>
        <dbReference type="EC" id="1.3.1.9"/>
    </reaction>
</comment>
<dbReference type="InterPro" id="IPR036291">
    <property type="entry name" value="NAD(P)-bd_dom_sf"/>
</dbReference>
<organism evidence="13 14">
    <name type="scientific">Thermotalea metallivorans</name>
    <dbReference type="NCBI Taxonomy" id="520762"/>
    <lineage>
        <taxon>Bacteria</taxon>
        <taxon>Bacillati</taxon>
        <taxon>Bacillota</taxon>
        <taxon>Clostridia</taxon>
        <taxon>Peptostreptococcales</taxon>
        <taxon>Thermotaleaceae</taxon>
        <taxon>Thermotalea</taxon>
    </lineage>
</organism>
<evidence type="ECO:0000256" key="12">
    <source>
        <dbReference type="PIRSR" id="PIRSR000094-3"/>
    </source>
</evidence>
<comment type="caution">
    <text evidence="13">The sequence shown here is derived from an EMBL/GenBank/DDBJ whole genome shotgun (WGS) entry which is preliminary data.</text>
</comment>
<keyword evidence="6 9" id="KW-0520">NAD</keyword>
<protein>
    <recommendedName>
        <fullName evidence="9">Enoyl-[acyl-carrier-protein] reductase [NADH]</fullName>
        <ecNumber evidence="9">1.3.1.9</ecNumber>
    </recommendedName>
</protein>
<dbReference type="EMBL" id="LOEE01000107">
    <property type="protein sequence ID" value="KXG73596.1"/>
    <property type="molecule type" value="Genomic_DNA"/>
</dbReference>
<dbReference type="GO" id="GO:0006633">
    <property type="term" value="P:fatty acid biosynthetic process"/>
    <property type="evidence" value="ECO:0007669"/>
    <property type="project" value="UniProtKB-KW"/>
</dbReference>
<dbReference type="RefSeq" id="WP_330382105.1">
    <property type="nucleotide sequence ID" value="NZ_LOEE01000107.1"/>
</dbReference>
<feature type="active site" description="Proton acceptor" evidence="10">
    <location>
        <position position="171"/>
    </location>
</feature>
<dbReference type="PANTHER" id="PTHR43159">
    <property type="entry name" value="ENOYL-[ACYL-CARRIER-PROTEIN] REDUCTASE"/>
    <property type="match status" value="1"/>
</dbReference>
<evidence type="ECO:0000256" key="11">
    <source>
        <dbReference type="PIRSR" id="PIRSR000094-2"/>
    </source>
</evidence>
<dbReference type="Gene3D" id="3.40.50.720">
    <property type="entry name" value="NAD(P)-binding Rossmann-like Domain"/>
    <property type="match status" value="1"/>
</dbReference>
<keyword evidence="14" id="KW-1185">Reference proteome</keyword>
<feature type="binding site" evidence="12">
    <location>
        <begin position="90"/>
        <end position="91"/>
    </location>
    <ligand>
        <name>NAD(+)</name>
        <dbReference type="ChEBI" id="CHEBI:57540"/>
    </ligand>
</feature>
<proteinExistence type="inferred from homology"/>
<evidence type="ECO:0000256" key="7">
    <source>
        <dbReference type="ARBA" id="ARBA00023098"/>
    </source>
</evidence>